<protein>
    <submittedName>
        <fullName evidence="1">4312_t:CDS:1</fullName>
    </submittedName>
</protein>
<reference evidence="1" key="1">
    <citation type="submission" date="2021-06" db="EMBL/GenBank/DDBJ databases">
        <authorList>
            <person name="Kallberg Y."/>
            <person name="Tangrot J."/>
            <person name="Rosling A."/>
        </authorList>
    </citation>
    <scope>NUCLEOTIDE SEQUENCE</scope>
    <source>
        <strain evidence="1">IN212</strain>
    </source>
</reference>
<sequence length="118" mass="13746">MVYESKQSQDSLAIMIRKIVEMITVDVIKNLMIMQRKGVRYRLHLCYEYRKPGYLACDCSVQKFGKGNSVEVNDVRWIDTEIIGERIEQMEEKVKISDDVIGKLVKINRKFAKASIKT</sequence>
<comment type="caution">
    <text evidence="1">The sequence shown here is derived from an EMBL/GenBank/DDBJ whole genome shotgun (WGS) entry which is preliminary data.</text>
</comment>
<proteinExistence type="predicted"/>
<feature type="non-terminal residue" evidence="1">
    <location>
        <position position="118"/>
    </location>
</feature>
<evidence type="ECO:0000313" key="2">
    <source>
        <dbReference type="Proteomes" id="UP000789396"/>
    </source>
</evidence>
<dbReference type="OrthoDB" id="10586723at2759"/>
<accession>A0A9N9F6E6</accession>
<gene>
    <name evidence="1" type="ORF">RFULGI_LOCUS2983</name>
</gene>
<name>A0A9N9F6E6_9GLOM</name>
<dbReference type="EMBL" id="CAJVPZ010002439">
    <property type="protein sequence ID" value="CAG8512913.1"/>
    <property type="molecule type" value="Genomic_DNA"/>
</dbReference>
<dbReference type="AlphaFoldDB" id="A0A9N9F6E6"/>
<dbReference type="Proteomes" id="UP000789396">
    <property type="component" value="Unassembled WGS sequence"/>
</dbReference>
<keyword evidence="2" id="KW-1185">Reference proteome</keyword>
<organism evidence="1 2">
    <name type="scientific">Racocetra fulgida</name>
    <dbReference type="NCBI Taxonomy" id="60492"/>
    <lineage>
        <taxon>Eukaryota</taxon>
        <taxon>Fungi</taxon>
        <taxon>Fungi incertae sedis</taxon>
        <taxon>Mucoromycota</taxon>
        <taxon>Glomeromycotina</taxon>
        <taxon>Glomeromycetes</taxon>
        <taxon>Diversisporales</taxon>
        <taxon>Gigasporaceae</taxon>
        <taxon>Racocetra</taxon>
    </lineage>
</organism>
<evidence type="ECO:0000313" key="1">
    <source>
        <dbReference type="EMBL" id="CAG8512913.1"/>
    </source>
</evidence>